<feature type="region of interest" description="Disordered" evidence="1">
    <location>
        <begin position="1"/>
        <end position="51"/>
    </location>
</feature>
<sequence>MDSLQHAAATKENHPIHDSLRSNAEGEDPVEQDMKDLSENEKSMRKNRQRALGKVEGHFDFKHYEPDGQKLCIQAIHIVEKAKSSGGDQESLLKETQVKFMKAENSSAEYRFYGAVINEIRFSLKERLEERTGKSLEKS</sequence>
<name>A0A9W8YSN0_9PEZI</name>
<gene>
    <name evidence="2" type="ORF">N0V93_006837</name>
</gene>
<reference evidence="2" key="1">
    <citation type="submission" date="2022-10" db="EMBL/GenBank/DDBJ databases">
        <title>Tapping the CABI collections for fungal endophytes: first genome assemblies for Collariella, Neodidymelliopsis, Ascochyta clinopodiicola, Didymella pomorum, Didymosphaeria variabile, Neocosmospora piperis and Neocucurbitaria cava.</title>
        <authorList>
            <person name="Hill R."/>
        </authorList>
    </citation>
    <scope>NUCLEOTIDE SEQUENCE</scope>
    <source>
        <strain evidence="2">IMI 355082</strain>
    </source>
</reference>
<comment type="caution">
    <text evidence="2">The sequence shown here is derived from an EMBL/GenBank/DDBJ whole genome shotgun (WGS) entry which is preliminary data.</text>
</comment>
<keyword evidence="3" id="KW-1185">Reference proteome</keyword>
<evidence type="ECO:0000313" key="2">
    <source>
        <dbReference type="EMBL" id="KAJ4389370.1"/>
    </source>
</evidence>
<dbReference type="OrthoDB" id="5197071at2759"/>
<feature type="compositionally biased region" description="Basic and acidic residues" evidence="1">
    <location>
        <begin position="9"/>
        <end position="20"/>
    </location>
</feature>
<dbReference type="Proteomes" id="UP001140453">
    <property type="component" value="Unassembled WGS sequence"/>
</dbReference>
<evidence type="ECO:0000256" key="1">
    <source>
        <dbReference type="SAM" id="MobiDB-lite"/>
    </source>
</evidence>
<evidence type="ECO:0000313" key="3">
    <source>
        <dbReference type="Proteomes" id="UP001140453"/>
    </source>
</evidence>
<proteinExistence type="predicted"/>
<dbReference type="AlphaFoldDB" id="A0A9W8YSN0"/>
<organism evidence="2 3">
    <name type="scientific">Gnomoniopsis smithogilvyi</name>
    <dbReference type="NCBI Taxonomy" id="1191159"/>
    <lineage>
        <taxon>Eukaryota</taxon>
        <taxon>Fungi</taxon>
        <taxon>Dikarya</taxon>
        <taxon>Ascomycota</taxon>
        <taxon>Pezizomycotina</taxon>
        <taxon>Sordariomycetes</taxon>
        <taxon>Sordariomycetidae</taxon>
        <taxon>Diaporthales</taxon>
        <taxon>Gnomoniaceae</taxon>
        <taxon>Gnomoniopsis</taxon>
    </lineage>
</organism>
<feature type="compositionally biased region" description="Basic and acidic residues" evidence="1">
    <location>
        <begin position="32"/>
        <end position="44"/>
    </location>
</feature>
<protein>
    <submittedName>
        <fullName evidence="2">Uncharacterized protein</fullName>
    </submittedName>
</protein>
<dbReference type="EMBL" id="JAPEVB010000004">
    <property type="protein sequence ID" value="KAJ4389370.1"/>
    <property type="molecule type" value="Genomic_DNA"/>
</dbReference>
<accession>A0A9W8YSN0</accession>